<dbReference type="EMBL" id="JADMKU010000005">
    <property type="protein sequence ID" value="MBR9650939.1"/>
    <property type="molecule type" value="Genomic_DNA"/>
</dbReference>
<sequence>MTLTFHGQDDTQAELSRIFIYAPCHRLVQAGRGAIFRSIEQIGHAMCYDVQLLSPDTEDLAAIGHLASTAPTHLTTPDTVHELDMFDAHSAFLTLFHDHDWKPWLLCTALKTSARFIGSLGSRRAHDLRRESLRQLDIPEESLARLRGPIGLLPSLRDASSTSVSAMAEIVAAF</sequence>
<dbReference type="Proteomes" id="UP001195941">
    <property type="component" value="Unassembled WGS sequence"/>
</dbReference>
<proteinExistence type="predicted"/>
<dbReference type="PANTHER" id="PTHR30388">
    <property type="entry name" value="ALDEHYDE OXIDOREDUCTASE MOLYBDENUM COFACTOR ASSEMBLY PROTEIN"/>
    <property type="match status" value="1"/>
</dbReference>
<keyword evidence="3" id="KW-1185">Reference proteome</keyword>
<name>A0ABS5HPV3_9RHOB</name>
<feature type="domain" description="XdhC Rossmann" evidence="1">
    <location>
        <begin position="30"/>
        <end position="170"/>
    </location>
</feature>
<dbReference type="Gene3D" id="3.40.50.720">
    <property type="entry name" value="NAD(P)-binding Rossmann-like Domain"/>
    <property type="match status" value="1"/>
</dbReference>
<dbReference type="PANTHER" id="PTHR30388:SF4">
    <property type="entry name" value="MOLYBDENUM COFACTOR INSERTION CHAPERONE PAOD"/>
    <property type="match status" value="1"/>
</dbReference>
<gene>
    <name evidence="2" type="ORF">IT775_07375</name>
</gene>
<reference evidence="2 3" key="1">
    <citation type="journal article" date="2021" name="Arch. Microbiol.">
        <title>Thalassobius aquimarinus sp. nov., isolated from the Sea of Japan seashore.</title>
        <authorList>
            <person name="Kurilenko V.V."/>
            <person name="Romanenko L.A."/>
            <person name="Chernysheva N.Y."/>
            <person name="Velansky P.V."/>
            <person name="Tekutyeva L.A."/>
            <person name="Isaeva M.P."/>
            <person name="Mikhailov V.V."/>
        </authorList>
    </citation>
    <scope>NUCLEOTIDE SEQUENCE [LARGE SCALE GENOMIC DNA]</scope>
    <source>
        <strain evidence="2 3">KMM 8518</strain>
    </source>
</reference>
<accession>A0ABS5HPV3</accession>
<dbReference type="RefSeq" id="WP_212700455.1">
    <property type="nucleotide sequence ID" value="NZ_JADMKU010000005.1"/>
</dbReference>
<dbReference type="InterPro" id="IPR027051">
    <property type="entry name" value="XdhC_Rossmann_dom"/>
</dbReference>
<evidence type="ECO:0000313" key="3">
    <source>
        <dbReference type="Proteomes" id="UP001195941"/>
    </source>
</evidence>
<dbReference type="Pfam" id="PF13478">
    <property type="entry name" value="XdhC_C"/>
    <property type="match status" value="1"/>
</dbReference>
<comment type="caution">
    <text evidence="2">The sequence shown here is derived from an EMBL/GenBank/DDBJ whole genome shotgun (WGS) entry which is preliminary data.</text>
</comment>
<evidence type="ECO:0000259" key="1">
    <source>
        <dbReference type="Pfam" id="PF13478"/>
    </source>
</evidence>
<protein>
    <submittedName>
        <fullName evidence="2">XdhC family protein</fullName>
    </submittedName>
</protein>
<dbReference type="InterPro" id="IPR052698">
    <property type="entry name" value="MoCofactor_Util/Proc"/>
</dbReference>
<evidence type="ECO:0000313" key="2">
    <source>
        <dbReference type="EMBL" id="MBR9650939.1"/>
    </source>
</evidence>
<organism evidence="2 3">
    <name type="scientific">Thalassovita aquimarina</name>
    <dbReference type="NCBI Taxonomy" id="2785917"/>
    <lineage>
        <taxon>Bacteria</taxon>
        <taxon>Pseudomonadati</taxon>
        <taxon>Pseudomonadota</taxon>
        <taxon>Alphaproteobacteria</taxon>
        <taxon>Rhodobacterales</taxon>
        <taxon>Roseobacteraceae</taxon>
        <taxon>Thalassovita</taxon>
    </lineage>
</organism>